<name>A0ABT8KWQ8_9BACT</name>
<accession>A0ABT8KWQ8</accession>
<comment type="caution">
    <text evidence="1">The sequence shown here is derived from an EMBL/GenBank/DDBJ whole genome shotgun (WGS) entry which is preliminary data.</text>
</comment>
<reference evidence="1" key="1">
    <citation type="submission" date="2023-06" db="EMBL/GenBank/DDBJ databases">
        <title>Genomic of Parafulvivirga corallium.</title>
        <authorList>
            <person name="Wang G."/>
        </authorList>
    </citation>
    <scope>NUCLEOTIDE SEQUENCE</scope>
    <source>
        <strain evidence="1">BMA10</strain>
    </source>
</reference>
<dbReference type="Proteomes" id="UP001172082">
    <property type="component" value="Unassembled WGS sequence"/>
</dbReference>
<protein>
    <submittedName>
        <fullName evidence="1">Uncharacterized protein</fullName>
    </submittedName>
</protein>
<dbReference type="RefSeq" id="WP_346755253.1">
    <property type="nucleotide sequence ID" value="NZ_JAUJEA010000016.1"/>
</dbReference>
<evidence type="ECO:0000313" key="1">
    <source>
        <dbReference type="EMBL" id="MDN5205231.1"/>
    </source>
</evidence>
<proteinExistence type="predicted"/>
<organism evidence="1 2">
    <name type="scientific">Splendidivirga corallicola</name>
    <dbReference type="NCBI Taxonomy" id="3051826"/>
    <lineage>
        <taxon>Bacteria</taxon>
        <taxon>Pseudomonadati</taxon>
        <taxon>Bacteroidota</taxon>
        <taxon>Cytophagia</taxon>
        <taxon>Cytophagales</taxon>
        <taxon>Splendidivirgaceae</taxon>
        <taxon>Splendidivirga</taxon>
    </lineage>
</organism>
<gene>
    <name evidence="1" type="ORF">QQ008_27860</name>
</gene>
<sequence>MDKDENLLGCFVSYPSLMYDATEIQKENAKKQGDVFHSYIWGKKGICDHLKKLKHEDYGKDLVMILFQFYVNPIPYELENIKDIENYRKREKSIGIPIIVNDKNFFSQSQEGRHRFIKESILQKMDLLNEVVRSRKLDTKVDALKSDLQKLLS</sequence>
<evidence type="ECO:0000313" key="2">
    <source>
        <dbReference type="Proteomes" id="UP001172082"/>
    </source>
</evidence>
<keyword evidence="2" id="KW-1185">Reference proteome</keyword>
<dbReference type="EMBL" id="JAUJEA010000016">
    <property type="protein sequence ID" value="MDN5205231.1"/>
    <property type="molecule type" value="Genomic_DNA"/>
</dbReference>